<protein>
    <submittedName>
        <fullName evidence="3">Carboxymuconolactone decarboxylase family protein</fullName>
    </submittedName>
</protein>
<dbReference type="InterPro" id="IPR029032">
    <property type="entry name" value="AhpD-like"/>
</dbReference>
<proteinExistence type="predicted"/>
<feature type="domain" description="Carboxymuconolactone decarboxylase-like" evidence="2">
    <location>
        <begin position="36"/>
        <end position="72"/>
    </location>
</feature>
<dbReference type="Gene3D" id="1.20.1290.10">
    <property type="entry name" value="AhpD-like"/>
    <property type="match status" value="1"/>
</dbReference>
<dbReference type="Proteomes" id="UP000470876">
    <property type="component" value="Unassembled WGS sequence"/>
</dbReference>
<evidence type="ECO:0000313" key="4">
    <source>
        <dbReference type="EMBL" id="NEW55004.1"/>
    </source>
</evidence>
<feature type="region of interest" description="Disordered" evidence="1">
    <location>
        <begin position="83"/>
        <end position="111"/>
    </location>
</feature>
<dbReference type="InterPro" id="IPR003779">
    <property type="entry name" value="CMD-like"/>
</dbReference>
<dbReference type="RefSeq" id="WP_163828294.1">
    <property type="nucleotide sequence ID" value="NZ_JAAGUX010000006.1"/>
</dbReference>
<sequence length="111" mass="11506">MPQACSSVTPCRSWNARIIDGGTAAPPTTQVRRLLTALRAYEELAGHVRGALTNGLTRDEIVEAIIQTTGYCVVSVPEGTARWSIGAGPSSATPCTVTGGGKPEGSHTNAR</sequence>
<dbReference type="AlphaFoldDB" id="A0A6P1D2W3"/>
<keyword evidence="6" id="KW-1185">Reference proteome</keyword>
<comment type="caution">
    <text evidence="3">The sequence shown here is derived from an EMBL/GenBank/DDBJ whole genome shotgun (WGS) entry which is preliminary data.</text>
</comment>
<organism evidence="3 5">
    <name type="scientific">Nocardia cyriacigeorgica</name>
    <dbReference type="NCBI Taxonomy" id="135487"/>
    <lineage>
        <taxon>Bacteria</taxon>
        <taxon>Bacillati</taxon>
        <taxon>Actinomycetota</taxon>
        <taxon>Actinomycetes</taxon>
        <taxon>Mycobacteriales</taxon>
        <taxon>Nocardiaceae</taxon>
        <taxon>Nocardia</taxon>
    </lineage>
</organism>
<dbReference type="SUPFAM" id="SSF69118">
    <property type="entry name" value="AhpD-like"/>
    <property type="match status" value="1"/>
</dbReference>
<evidence type="ECO:0000313" key="6">
    <source>
        <dbReference type="Proteomes" id="UP000470876"/>
    </source>
</evidence>
<evidence type="ECO:0000313" key="3">
    <source>
        <dbReference type="EMBL" id="NEW43303.1"/>
    </source>
</evidence>
<gene>
    <name evidence="3" type="ORF">GV789_02355</name>
    <name evidence="4" type="ORF">GV794_04875</name>
</gene>
<dbReference type="Pfam" id="PF02627">
    <property type="entry name" value="CMD"/>
    <property type="match status" value="1"/>
</dbReference>
<dbReference type="GO" id="GO:0051920">
    <property type="term" value="F:peroxiredoxin activity"/>
    <property type="evidence" value="ECO:0007669"/>
    <property type="project" value="InterPro"/>
</dbReference>
<dbReference type="EMBL" id="JAAGUX010000006">
    <property type="protein sequence ID" value="NEW55004.1"/>
    <property type="molecule type" value="Genomic_DNA"/>
</dbReference>
<evidence type="ECO:0000259" key="2">
    <source>
        <dbReference type="Pfam" id="PF02627"/>
    </source>
</evidence>
<dbReference type="Proteomes" id="UP000468928">
    <property type="component" value="Unassembled WGS sequence"/>
</dbReference>
<evidence type="ECO:0000256" key="1">
    <source>
        <dbReference type="SAM" id="MobiDB-lite"/>
    </source>
</evidence>
<evidence type="ECO:0000313" key="5">
    <source>
        <dbReference type="Proteomes" id="UP000468928"/>
    </source>
</evidence>
<dbReference type="EMBL" id="JAAGUZ010000004">
    <property type="protein sequence ID" value="NEW43303.1"/>
    <property type="molecule type" value="Genomic_DNA"/>
</dbReference>
<accession>A0A6P1D2W3</accession>
<reference evidence="5 6" key="1">
    <citation type="submission" date="2020-01" db="EMBL/GenBank/DDBJ databases">
        <title>Genetics and antimicrobial susceptibilities of Nocardia species isolated from the soil; a comparison with species isolated from humans.</title>
        <authorList>
            <person name="Carrasco G."/>
            <person name="Monzon S."/>
            <person name="Sansegundo M."/>
            <person name="Garcia E."/>
            <person name="Garrido N."/>
            <person name="Medina M.J."/>
            <person name="Villalon P."/>
            <person name="Ramirez-Arocha A.C."/>
            <person name="Jimenez P."/>
            <person name="Cuesta I."/>
            <person name="Valdezate S."/>
        </authorList>
    </citation>
    <scope>NUCLEOTIDE SEQUENCE [LARGE SCALE GENOMIC DNA]</scope>
    <source>
        <strain evidence="3 5">CNM20110639</strain>
        <strain evidence="4 6">CNM20110649</strain>
    </source>
</reference>
<name>A0A6P1D2W3_9NOCA</name>